<keyword evidence="5" id="KW-0964">Secreted</keyword>
<dbReference type="PANTHER" id="PTHR30288">
    <property type="entry name" value="FLAGELLAR CAP/ASSEMBLY PROTEIN FLID"/>
    <property type="match status" value="1"/>
</dbReference>
<sequence>MASIQSLGVGSGLDLASLVTDLVAAERQPTELRLNKREAKTQATLSALGTVKSALASLRDAVAALKDTDTFTGRTATSGDTSLFTASADGDAVAGSYEIEVVQRAAAHKVRSGDFASAGDNVGTGTLTISVGGDSFTVAVDASAQTLADVRDAINAADGNDGLVSATIVHVDDGAGGTVSRLVLTAGSTGAANAISVTVADDDGNDTDAAGLSRLASANLVEIRPAADAQIRIDGQTVSSATDTFADAIDGVTITVVGEPETPGTTAELTVAVDRGAVTAAVQGFVDAYNGLVATLGALTEYSSEGASGTLIGDFTVRTLESRLRAELGAAVDGADAAYDTLVELGITTDEDGMLQLDSAKLEAAMDAGLDKLSTLFAGSDGVAVRLYDLIDEYTGSDGILDAREEGLQALLDDIEAQREALDRRMEALEERLTAQFSALDSLIAELNTTSQFLAGQLANLPGAIDSGSKR</sequence>
<organism evidence="8 9">
    <name type="scientific">Inmirania thermothiophila</name>
    <dbReference type="NCBI Taxonomy" id="1750597"/>
    <lineage>
        <taxon>Bacteria</taxon>
        <taxon>Pseudomonadati</taxon>
        <taxon>Pseudomonadota</taxon>
        <taxon>Gammaproteobacteria</taxon>
        <taxon>Chromatiales</taxon>
        <taxon>Ectothiorhodospiraceae</taxon>
        <taxon>Inmirania</taxon>
    </lineage>
</organism>
<evidence type="ECO:0000256" key="1">
    <source>
        <dbReference type="ARBA" id="ARBA00009764"/>
    </source>
</evidence>
<dbReference type="GO" id="GO:0007155">
    <property type="term" value="P:cell adhesion"/>
    <property type="evidence" value="ECO:0007669"/>
    <property type="project" value="InterPro"/>
</dbReference>
<dbReference type="InterPro" id="IPR040026">
    <property type="entry name" value="FliD"/>
</dbReference>
<dbReference type="GO" id="GO:0009421">
    <property type="term" value="C:bacterial-type flagellum filament cap"/>
    <property type="evidence" value="ECO:0007669"/>
    <property type="project" value="InterPro"/>
</dbReference>
<comment type="function">
    <text evidence="5">Required for morphogenesis and for the elongation of the flagellar filament by facilitating polymerization of the flagellin monomers at the tip of growing filament. Forms a capping structure, which prevents flagellin subunits (transported through the central channel of the flagellum) from leaking out without polymerization at the distal end.</text>
</comment>
<keyword evidence="8" id="KW-0969">Cilium</keyword>
<comment type="subunit">
    <text evidence="2 5">Homopentamer.</text>
</comment>
<dbReference type="Pfam" id="PF07195">
    <property type="entry name" value="FliD_C"/>
    <property type="match status" value="1"/>
</dbReference>
<keyword evidence="8" id="KW-0282">Flagellum</keyword>
<evidence type="ECO:0000256" key="3">
    <source>
        <dbReference type="ARBA" id="ARBA00023054"/>
    </source>
</evidence>
<comment type="similarity">
    <text evidence="1 5">Belongs to the FliD family.</text>
</comment>
<comment type="subcellular location">
    <subcellularLocation>
        <location evidence="5">Secreted</location>
    </subcellularLocation>
    <subcellularLocation>
        <location evidence="5">Bacterial flagellum</location>
    </subcellularLocation>
</comment>
<evidence type="ECO:0000259" key="6">
    <source>
        <dbReference type="Pfam" id="PF02465"/>
    </source>
</evidence>
<evidence type="ECO:0000256" key="4">
    <source>
        <dbReference type="ARBA" id="ARBA00023143"/>
    </source>
</evidence>
<dbReference type="RefSeq" id="WP_123400499.1">
    <property type="nucleotide sequence ID" value="NZ_RJVI01000001.1"/>
</dbReference>
<name>A0A3N1Y8Q3_9GAMM</name>
<evidence type="ECO:0000313" key="8">
    <source>
        <dbReference type="EMBL" id="ROR34921.1"/>
    </source>
</evidence>
<keyword evidence="4 5" id="KW-0975">Bacterial flagellum</keyword>
<dbReference type="InterPro" id="IPR003481">
    <property type="entry name" value="FliD_N"/>
</dbReference>
<dbReference type="Proteomes" id="UP000276634">
    <property type="component" value="Unassembled WGS sequence"/>
</dbReference>
<keyword evidence="3 5" id="KW-0175">Coiled coil</keyword>
<dbReference type="PANTHER" id="PTHR30288:SF0">
    <property type="entry name" value="FLAGELLAR HOOK-ASSOCIATED PROTEIN 2"/>
    <property type="match status" value="1"/>
</dbReference>
<feature type="coiled-coil region" evidence="5">
    <location>
        <begin position="405"/>
        <end position="446"/>
    </location>
</feature>
<reference evidence="8 9" key="1">
    <citation type="submission" date="2018-11" db="EMBL/GenBank/DDBJ databases">
        <title>Genomic Encyclopedia of Type Strains, Phase IV (KMG-IV): sequencing the most valuable type-strain genomes for metagenomic binning, comparative biology and taxonomic classification.</title>
        <authorList>
            <person name="Goeker M."/>
        </authorList>
    </citation>
    <scope>NUCLEOTIDE SEQUENCE [LARGE SCALE GENOMIC DNA]</scope>
    <source>
        <strain evidence="8 9">DSM 100275</strain>
    </source>
</reference>
<evidence type="ECO:0000256" key="5">
    <source>
        <dbReference type="RuleBase" id="RU362066"/>
    </source>
</evidence>
<dbReference type="GO" id="GO:0071973">
    <property type="term" value="P:bacterial-type flagellum-dependent cell motility"/>
    <property type="evidence" value="ECO:0007669"/>
    <property type="project" value="TreeGrafter"/>
</dbReference>
<dbReference type="InterPro" id="IPR010809">
    <property type="entry name" value="FliD_C"/>
</dbReference>
<evidence type="ECO:0000256" key="2">
    <source>
        <dbReference type="ARBA" id="ARBA00011255"/>
    </source>
</evidence>
<dbReference type="EMBL" id="RJVI01000001">
    <property type="protein sequence ID" value="ROR34921.1"/>
    <property type="molecule type" value="Genomic_DNA"/>
</dbReference>
<dbReference type="OrthoDB" id="5980200at2"/>
<proteinExistence type="inferred from homology"/>
<evidence type="ECO:0000259" key="7">
    <source>
        <dbReference type="Pfam" id="PF07195"/>
    </source>
</evidence>
<gene>
    <name evidence="8" type="ORF">EDC57_0832</name>
</gene>
<feature type="domain" description="Flagellar hook-associated protein 2 C-terminal" evidence="7">
    <location>
        <begin position="226"/>
        <end position="448"/>
    </location>
</feature>
<dbReference type="Pfam" id="PF02465">
    <property type="entry name" value="FliD_N"/>
    <property type="match status" value="1"/>
</dbReference>
<dbReference type="GO" id="GO:0005576">
    <property type="term" value="C:extracellular region"/>
    <property type="evidence" value="ECO:0007669"/>
    <property type="project" value="UniProtKB-SubCell"/>
</dbReference>
<dbReference type="AlphaFoldDB" id="A0A3N1Y8Q3"/>
<keyword evidence="9" id="KW-1185">Reference proteome</keyword>
<evidence type="ECO:0000313" key="9">
    <source>
        <dbReference type="Proteomes" id="UP000276634"/>
    </source>
</evidence>
<feature type="domain" description="Flagellar hook-associated protein 2 N-terminal" evidence="6">
    <location>
        <begin position="11"/>
        <end position="108"/>
    </location>
</feature>
<comment type="caution">
    <text evidence="8">The sequence shown here is derived from an EMBL/GenBank/DDBJ whole genome shotgun (WGS) entry which is preliminary data.</text>
</comment>
<protein>
    <recommendedName>
        <fullName evidence="5">Flagellar hook-associated protein 2</fullName>
        <shortName evidence="5">HAP2</shortName>
    </recommendedName>
    <alternativeName>
        <fullName evidence="5">Flagellar cap protein</fullName>
    </alternativeName>
</protein>
<accession>A0A3N1Y8Q3</accession>
<dbReference type="GO" id="GO:0009424">
    <property type="term" value="C:bacterial-type flagellum hook"/>
    <property type="evidence" value="ECO:0007669"/>
    <property type="project" value="UniProtKB-UniRule"/>
</dbReference>
<keyword evidence="8" id="KW-0966">Cell projection</keyword>